<dbReference type="GeneID" id="81363297"/>
<keyword evidence="2" id="KW-1185">Reference proteome</keyword>
<reference evidence="1" key="2">
    <citation type="journal article" date="2023" name="IMA Fungus">
        <title>Comparative genomic study of the Penicillium genus elucidates a diverse pangenome and 15 lateral gene transfer events.</title>
        <authorList>
            <person name="Petersen C."/>
            <person name="Sorensen T."/>
            <person name="Nielsen M.R."/>
            <person name="Sondergaard T.E."/>
            <person name="Sorensen J.L."/>
            <person name="Fitzpatrick D.A."/>
            <person name="Frisvad J.C."/>
            <person name="Nielsen K.L."/>
        </authorList>
    </citation>
    <scope>NUCLEOTIDE SEQUENCE</scope>
    <source>
        <strain evidence="1">IBT 30761</strain>
    </source>
</reference>
<evidence type="ECO:0000313" key="2">
    <source>
        <dbReference type="Proteomes" id="UP001149074"/>
    </source>
</evidence>
<sequence>MDAVVNQCKHDVRNCHPFQRTSILVGAVRISTSIQSQPHHFHVSCFRDLPQWSHVSDQHAVKVIGLHKLLQEGFAVTSIDLHTNFKEKIDKFSLANFSNISESPLAGAFLGLHVQFPVIMTKPFIGVVLKLDPSFVAERAVKYIPNQRNDAQRHRYAEIR</sequence>
<proteinExistence type="predicted"/>
<gene>
    <name evidence="1" type="ORF">N7532_011827</name>
</gene>
<organism evidence="1 2">
    <name type="scientific">Penicillium argentinense</name>
    <dbReference type="NCBI Taxonomy" id="1131581"/>
    <lineage>
        <taxon>Eukaryota</taxon>
        <taxon>Fungi</taxon>
        <taxon>Dikarya</taxon>
        <taxon>Ascomycota</taxon>
        <taxon>Pezizomycotina</taxon>
        <taxon>Eurotiomycetes</taxon>
        <taxon>Eurotiomycetidae</taxon>
        <taxon>Eurotiales</taxon>
        <taxon>Aspergillaceae</taxon>
        <taxon>Penicillium</taxon>
    </lineage>
</organism>
<comment type="caution">
    <text evidence="1">The sequence shown here is derived from an EMBL/GenBank/DDBJ whole genome shotgun (WGS) entry which is preliminary data.</text>
</comment>
<protein>
    <submittedName>
        <fullName evidence="1">Uncharacterized protein</fullName>
    </submittedName>
</protein>
<dbReference type="RefSeq" id="XP_056469306.1">
    <property type="nucleotide sequence ID" value="XM_056624318.1"/>
</dbReference>
<accession>A0A9W9JUY5</accession>
<name>A0A9W9JUY5_9EURO</name>
<evidence type="ECO:0000313" key="1">
    <source>
        <dbReference type="EMBL" id="KAJ5082784.1"/>
    </source>
</evidence>
<dbReference type="Proteomes" id="UP001149074">
    <property type="component" value="Unassembled WGS sequence"/>
</dbReference>
<dbReference type="AlphaFoldDB" id="A0A9W9JUY5"/>
<dbReference type="EMBL" id="JAPQKI010000011">
    <property type="protein sequence ID" value="KAJ5082784.1"/>
    <property type="molecule type" value="Genomic_DNA"/>
</dbReference>
<reference evidence="1" key="1">
    <citation type="submission" date="2022-11" db="EMBL/GenBank/DDBJ databases">
        <authorList>
            <person name="Petersen C."/>
        </authorList>
    </citation>
    <scope>NUCLEOTIDE SEQUENCE</scope>
    <source>
        <strain evidence="1">IBT 30761</strain>
    </source>
</reference>